<dbReference type="Pfam" id="PF09834">
    <property type="entry name" value="DUF2061"/>
    <property type="match status" value="2"/>
</dbReference>
<reference evidence="2 3" key="1">
    <citation type="submission" date="2016-10" db="EMBL/GenBank/DDBJ databases">
        <authorList>
            <person name="de Groot N.N."/>
        </authorList>
    </citation>
    <scope>NUCLEOTIDE SEQUENCE [LARGE SCALE GENOMIC DNA]</scope>
    <source>
        <strain evidence="2 3">DSM 23553</strain>
    </source>
</reference>
<dbReference type="EMBL" id="FNUG01000002">
    <property type="protein sequence ID" value="SEE77177.1"/>
    <property type="molecule type" value="Genomic_DNA"/>
</dbReference>
<organism evidence="2 3">
    <name type="scientific">Salinimicrobium catena</name>
    <dbReference type="NCBI Taxonomy" id="390640"/>
    <lineage>
        <taxon>Bacteria</taxon>
        <taxon>Pseudomonadati</taxon>
        <taxon>Bacteroidota</taxon>
        <taxon>Flavobacteriia</taxon>
        <taxon>Flavobacteriales</taxon>
        <taxon>Flavobacteriaceae</taxon>
        <taxon>Salinimicrobium</taxon>
    </lineage>
</organism>
<dbReference type="InterPro" id="IPR018638">
    <property type="entry name" value="DUF2061_membrane"/>
</dbReference>
<proteinExistence type="predicted"/>
<feature type="domain" description="DUF2061" evidence="1">
    <location>
        <begin position="10"/>
        <end position="60"/>
    </location>
</feature>
<dbReference type="OrthoDB" id="197461at2"/>
<name>A0A1H5LKX4_9FLAO</name>
<dbReference type="RefSeq" id="WP_093112639.1">
    <property type="nucleotide sequence ID" value="NZ_FNGG01000002.1"/>
</dbReference>
<dbReference type="AlphaFoldDB" id="A0A1H5LKX4"/>
<feature type="domain" description="DUF2061" evidence="1">
    <location>
        <begin position="79"/>
        <end position="129"/>
    </location>
</feature>
<evidence type="ECO:0000313" key="3">
    <source>
        <dbReference type="Proteomes" id="UP000199448"/>
    </source>
</evidence>
<protein>
    <submittedName>
        <fullName evidence="2">Uncharacterized membrane protein</fullName>
    </submittedName>
</protein>
<dbReference type="Proteomes" id="UP000199448">
    <property type="component" value="Unassembled WGS sequence"/>
</dbReference>
<accession>A0A1H5LKX4</accession>
<dbReference type="STRING" id="390640.SAMN04488034_102312"/>
<gene>
    <name evidence="2" type="ORF">SAMN04488034_102312</name>
</gene>
<evidence type="ECO:0000259" key="1">
    <source>
        <dbReference type="Pfam" id="PF09834"/>
    </source>
</evidence>
<evidence type="ECO:0000313" key="2">
    <source>
        <dbReference type="EMBL" id="SEE77177.1"/>
    </source>
</evidence>
<sequence>MKDKTYKRHIAKAITWRTVGTLDTIVLAWLISGNPYTGLKVGISEVITKMVLYYLHERVWFKVKMGVKRNGDDSKKRHLAKTFTWRFVGTLDTMILAWIISGSPLTGFKIGAAEVVTKMILYYLHERTWYKIDFGLPNRKRKKKENEAEPQVGTVKNEKIIEQE</sequence>
<keyword evidence="3" id="KW-1185">Reference proteome</keyword>